<feature type="non-terminal residue" evidence="1">
    <location>
        <position position="245"/>
    </location>
</feature>
<dbReference type="InterPro" id="IPR050218">
    <property type="entry name" value="LptD"/>
</dbReference>
<organism evidence="1">
    <name type="scientific">marine metagenome</name>
    <dbReference type="NCBI Taxonomy" id="408172"/>
    <lineage>
        <taxon>unclassified sequences</taxon>
        <taxon>metagenomes</taxon>
        <taxon>ecological metagenomes</taxon>
    </lineage>
</organism>
<gene>
    <name evidence="1" type="ORF">METZ01_LOCUS472303</name>
</gene>
<dbReference type="GO" id="GO:1990351">
    <property type="term" value="C:transporter complex"/>
    <property type="evidence" value="ECO:0007669"/>
    <property type="project" value="TreeGrafter"/>
</dbReference>
<dbReference type="PANTHER" id="PTHR30189">
    <property type="entry name" value="LPS-ASSEMBLY PROTEIN"/>
    <property type="match status" value="1"/>
</dbReference>
<dbReference type="AlphaFoldDB" id="A0A383BHV6"/>
<proteinExistence type="predicted"/>
<accession>A0A383BHV6</accession>
<dbReference type="EMBL" id="UINC01200523">
    <property type="protein sequence ID" value="SVE19449.1"/>
    <property type="molecule type" value="Genomic_DNA"/>
</dbReference>
<reference evidence="1" key="1">
    <citation type="submission" date="2018-05" db="EMBL/GenBank/DDBJ databases">
        <authorList>
            <person name="Lanie J.A."/>
            <person name="Ng W.-L."/>
            <person name="Kazmierczak K.M."/>
            <person name="Andrzejewski T.M."/>
            <person name="Davidsen T.M."/>
            <person name="Wayne K.J."/>
            <person name="Tettelin H."/>
            <person name="Glass J.I."/>
            <person name="Rusch D."/>
            <person name="Podicherti R."/>
            <person name="Tsui H.-C.T."/>
            <person name="Winkler M.E."/>
        </authorList>
    </citation>
    <scope>NUCLEOTIDE SEQUENCE</scope>
</reference>
<protein>
    <recommendedName>
        <fullName evidence="2">Organic solvent tolerance-like N-terminal domain-containing protein</fullName>
    </recommendedName>
</protein>
<dbReference type="PANTHER" id="PTHR30189:SF1">
    <property type="entry name" value="LPS-ASSEMBLY PROTEIN LPTD"/>
    <property type="match status" value="1"/>
</dbReference>
<feature type="non-terminal residue" evidence="1">
    <location>
        <position position="1"/>
    </location>
</feature>
<evidence type="ECO:0008006" key="2">
    <source>
        <dbReference type="Google" id="ProtNLM"/>
    </source>
</evidence>
<dbReference type="GO" id="GO:0009279">
    <property type="term" value="C:cell outer membrane"/>
    <property type="evidence" value="ECO:0007669"/>
    <property type="project" value="TreeGrafter"/>
</dbReference>
<evidence type="ECO:0000313" key="1">
    <source>
        <dbReference type="EMBL" id="SVE19449.1"/>
    </source>
</evidence>
<name>A0A383BHV6_9ZZZZ</name>
<sequence length="245" mass="27704">QEKNTITGKGNVLIIGDNISSKANEIIYSRDDGLIEAKGNVALKDKYGNNYFTDLLVTKDDFSSLNANNVKIRLNDNSRLVGSKIIKKNDVNIIANADYTPCLKENYLIKNCPGWKLRANKVYHNLKTKTVHYDHARIHIFNIPILYLPYFAHPDPSVKKRTGFLMPTIQTSDQLGDTVSLPFFYNISGNKDLTFTPNFQSNANNFYEINYRHLNKIGLLEVNASIDDNDDDLGTSNHIFAEADI</sequence>